<dbReference type="RefSeq" id="WP_111274258.1">
    <property type="nucleotide sequence ID" value="NZ_QFYS01000001.1"/>
</dbReference>
<evidence type="ECO:0000313" key="1">
    <source>
        <dbReference type="EMBL" id="RAK68766.1"/>
    </source>
</evidence>
<dbReference type="AlphaFoldDB" id="A0A328BRY8"/>
<keyword evidence="2" id="KW-1185">Reference proteome</keyword>
<protein>
    <submittedName>
        <fullName evidence="1">Uncharacterized protein</fullName>
    </submittedName>
</protein>
<gene>
    <name evidence="1" type="ORF">DJ019_01785</name>
</gene>
<evidence type="ECO:0000313" key="2">
    <source>
        <dbReference type="Proteomes" id="UP000249524"/>
    </source>
</evidence>
<dbReference type="Proteomes" id="UP000249524">
    <property type="component" value="Unassembled WGS sequence"/>
</dbReference>
<accession>A0A328BRY8</accession>
<comment type="caution">
    <text evidence="1">The sequence shown here is derived from an EMBL/GenBank/DDBJ whole genome shotgun (WGS) entry which is preliminary data.</text>
</comment>
<reference evidence="1 2" key="1">
    <citation type="submission" date="2018-05" db="EMBL/GenBank/DDBJ databases">
        <authorList>
            <person name="Lanie J.A."/>
            <person name="Ng W.-L."/>
            <person name="Kazmierczak K.M."/>
            <person name="Andrzejewski T.M."/>
            <person name="Davidsen T.M."/>
            <person name="Wayne K.J."/>
            <person name="Tettelin H."/>
            <person name="Glass J.I."/>
            <person name="Rusch D."/>
            <person name="Podicherti R."/>
            <person name="Tsui H.-C.T."/>
            <person name="Winkler M.E."/>
        </authorList>
    </citation>
    <scope>NUCLEOTIDE SEQUENCE [LARGE SCALE GENOMIC DNA]</scope>
    <source>
        <strain evidence="1 2">BUT-10</strain>
    </source>
</reference>
<proteinExistence type="predicted"/>
<organism evidence="1 2">
    <name type="scientific">Phenylobacterium kunshanense</name>
    <dbReference type="NCBI Taxonomy" id="1445034"/>
    <lineage>
        <taxon>Bacteria</taxon>
        <taxon>Pseudomonadati</taxon>
        <taxon>Pseudomonadota</taxon>
        <taxon>Alphaproteobacteria</taxon>
        <taxon>Caulobacterales</taxon>
        <taxon>Caulobacteraceae</taxon>
        <taxon>Phenylobacterium</taxon>
    </lineage>
</organism>
<name>A0A328BRY8_9CAUL</name>
<sequence length="62" mass="7343">MQPSYTAFTAYGVPMHQFALYTPEDVSRWVKHHARYWPGATIRRRTGCCWRVVWRESAREAA</sequence>
<dbReference type="EMBL" id="QFYS01000001">
    <property type="protein sequence ID" value="RAK68766.1"/>
    <property type="molecule type" value="Genomic_DNA"/>
</dbReference>